<keyword evidence="2" id="KW-0812">Transmembrane</keyword>
<keyword evidence="2" id="KW-1133">Transmembrane helix</keyword>
<keyword evidence="5" id="KW-1185">Reference proteome</keyword>
<reference evidence="4" key="1">
    <citation type="submission" date="2017-07" db="EMBL/GenBank/DDBJ databases">
        <title>Taro Niue Genome Assembly and Annotation.</title>
        <authorList>
            <person name="Atibalentja N."/>
            <person name="Keating K."/>
            <person name="Fields C.J."/>
        </authorList>
    </citation>
    <scope>NUCLEOTIDE SEQUENCE</scope>
    <source>
        <strain evidence="4">Niue_2</strain>
        <tissue evidence="4">Leaf</tissue>
    </source>
</reference>
<feature type="region of interest" description="Disordered" evidence="1">
    <location>
        <begin position="275"/>
        <end position="317"/>
    </location>
</feature>
<evidence type="ECO:0000259" key="3">
    <source>
        <dbReference type="PROSITE" id="PS50006"/>
    </source>
</evidence>
<accession>A0A843TP44</accession>
<name>A0A843TP44_COLES</name>
<dbReference type="EMBL" id="NMUH01000142">
    <property type="protein sequence ID" value="MQL72771.1"/>
    <property type="molecule type" value="Genomic_DNA"/>
</dbReference>
<dbReference type="InterPro" id="IPR002716">
    <property type="entry name" value="PIN_dom"/>
</dbReference>
<dbReference type="GO" id="GO:0031965">
    <property type="term" value="C:nuclear membrane"/>
    <property type="evidence" value="ECO:0007669"/>
    <property type="project" value="TreeGrafter"/>
</dbReference>
<dbReference type="PANTHER" id="PTHR22593:SF8">
    <property type="entry name" value="FHA DOMAIN-CONTAINING PROTEIN PS1"/>
    <property type="match status" value="1"/>
</dbReference>
<protein>
    <recommendedName>
        <fullName evidence="3">FHA domain-containing protein</fullName>
    </recommendedName>
</protein>
<dbReference type="CDD" id="cd22691">
    <property type="entry name" value="FHA_PS1-like"/>
    <property type="match status" value="1"/>
</dbReference>
<evidence type="ECO:0000313" key="5">
    <source>
        <dbReference type="Proteomes" id="UP000652761"/>
    </source>
</evidence>
<feature type="compositionally biased region" description="Polar residues" evidence="1">
    <location>
        <begin position="275"/>
        <end position="284"/>
    </location>
</feature>
<dbReference type="InterPro" id="IPR000253">
    <property type="entry name" value="FHA_dom"/>
</dbReference>
<dbReference type="SUPFAM" id="SSF49879">
    <property type="entry name" value="SMAD/FHA domain"/>
    <property type="match status" value="1"/>
</dbReference>
<proteinExistence type="predicted"/>
<dbReference type="SMART" id="SM00240">
    <property type="entry name" value="FHA"/>
    <property type="match status" value="1"/>
</dbReference>
<dbReference type="AlphaFoldDB" id="A0A843TP44"/>
<dbReference type="PANTHER" id="PTHR22593">
    <property type="entry name" value="TRANSMEMBRANE PROTEIN 18"/>
    <property type="match status" value="1"/>
</dbReference>
<dbReference type="Gene3D" id="2.60.200.20">
    <property type="match status" value="1"/>
</dbReference>
<dbReference type="Proteomes" id="UP000652761">
    <property type="component" value="Unassembled WGS sequence"/>
</dbReference>
<dbReference type="CDD" id="cd09880">
    <property type="entry name" value="PIN_Smg5-6-like"/>
    <property type="match status" value="1"/>
</dbReference>
<dbReference type="InterPro" id="IPR008984">
    <property type="entry name" value="SMAD_FHA_dom_sf"/>
</dbReference>
<sequence length="1079" mass="119958">MAYQIGKPGCEEEAKIPVFTVRKKGSVLKNIFLNGPPPELGLPGGSPGEHCPEEEKVLVGRHPDCHIVLDHPSVSRFHLEIRVRPSSQKLAVVDLSSVHGTWVSGNKIEPRIPVDLAEGDMVRLGASTRVYELHWVPVSSAFDWDKPLPALPEEQEQIHQVRFLLFFFFLLGGSLISSLPSPPALFTPFHRVLLSWILVRMHNFSDTFPMFQGENGIPAIDHFSFESWAYQIPSAPPMPQSFEYPLPSPVPSVVENQKPGIGALEEMVNSSIPAPEILSSSSPLEGQENRIPEAEASPKSPEPPKSERQVTSSLLSRRSKSISFLSVHTGRSREKQVTPSFHAGKQEENVVVFEQVRKEEALCKALFSTLDEECVDEETFLSDKENMTPGVSRSRMLQKNQMGLQKSLNIDAALCEKKDGFFSEKENCTPQEDGFSSDKENWTPQVSQANRQACKGAAESSIKPGRQREEEIYVSDKENMTPEVSHSHVLQKNLIGSQRSLNIDAVLDEKEDGFLSDKENCTPQVSQAIEQACKGAESSIKPGRQGEEEIYVSDKENMTPEVSHSHVLQKNQMGLQRSLNIDAALGEKEDGFSSDKENWTPQVSQANRQACKGAAESSIKPGRQGEEEIYVSDKENMTPEVSHSHVLQKNLIGSQRSLNIDAVLDEKEDGFFSDKENCTPQVSHAMRLVCKGAESSIKSGRQEEEHVSVKENKKTPVSGDQTSRDLSLTRRGISGEIIKRRVDRIPFQSLFESSRGKNSPLAGRIPFQSLGEKSVSKSSASAANLSPANSNLGKKSSPLLAEQGHHKVKVTKWYMVADTSCFLEEESRKSLQLLEGLRGTYLIIPRMVIRELDCLMRRESYFRKTSKASSALQWIEECMVNTSWWIHVQNSMESMPVAPTPPASPQVQDNSELHGPVSDPLLFSTCGSLAEILSPTAEDHILDCALLFKKIKSDGQLVLLTNEVSLKIKAMAEDNANEHCFFHYLLVNKKLKLHLGLLCESPKEFRQSLVNPFSQRFLWADSSPRGPTWSCSGQVSENGCYNHCPIMKKTSKAAEGAKGLKLILLHNSHYAQANLIKDR</sequence>
<gene>
    <name evidence="4" type="ORF">Taro_005101</name>
</gene>
<keyword evidence="2" id="KW-0472">Membrane</keyword>
<feature type="transmembrane region" description="Helical" evidence="2">
    <location>
        <begin position="163"/>
        <end position="181"/>
    </location>
</feature>
<feature type="domain" description="FHA" evidence="3">
    <location>
        <begin position="57"/>
        <end position="108"/>
    </location>
</feature>
<dbReference type="Pfam" id="PF13638">
    <property type="entry name" value="PIN_4"/>
    <property type="match status" value="1"/>
</dbReference>
<evidence type="ECO:0000256" key="2">
    <source>
        <dbReference type="SAM" id="Phobius"/>
    </source>
</evidence>
<dbReference type="Pfam" id="PF00498">
    <property type="entry name" value="FHA"/>
    <property type="match status" value="1"/>
</dbReference>
<dbReference type="PROSITE" id="PS50006">
    <property type="entry name" value="FHA_DOMAIN"/>
    <property type="match status" value="1"/>
</dbReference>
<dbReference type="Gene3D" id="3.40.50.1010">
    <property type="entry name" value="5'-nuclease"/>
    <property type="match status" value="1"/>
</dbReference>
<evidence type="ECO:0000313" key="4">
    <source>
        <dbReference type="EMBL" id="MQL72771.1"/>
    </source>
</evidence>
<feature type="region of interest" description="Disordered" evidence="1">
    <location>
        <begin position="696"/>
        <end position="728"/>
    </location>
</feature>
<evidence type="ECO:0000256" key="1">
    <source>
        <dbReference type="SAM" id="MobiDB-lite"/>
    </source>
</evidence>
<dbReference type="OrthoDB" id="444265at2759"/>
<organism evidence="4 5">
    <name type="scientific">Colocasia esculenta</name>
    <name type="common">Wild taro</name>
    <name type="synonym">Arum esculentum</name>
    <dbReference type="NCBI Taxonomy" id="4460"/>
    <lineage>
        <taxon>Eukaryota</taxon>
        <taxon>Viridiplantae</taxon>
        <taxon>Streptophyta</taxon>
        <taxon>Embryophyta</taxon>
        <taxon>Tracheophyta</taxon>
        <taxon>Spermatophyta</taxon>
        <taxon>Magnoliopsida</taxon>
        <taxon>Liliopsida</taxon>
        <taxon>Araceae</taxon>
        <taxon>Aroideae</taxon>
        <taxon>Colocasieae</taxon>
        <taxon>Colocasia</taxon>
    </lineage>
</organism>
<feature type="compositionally biased region" description="Basic and acidic residues" evidence="1">
    <location>
        <begin position="700"/>
        <end position="714"/>
    </location>
</feature>
<comment type="caution">
    <text evidence="4">The sequence shown here is derived from an EMBL/GenBank/DDBJ whole genome shotgun (WGS) entry which is preliminary data.</text>
</comment>